<keyword evidence="2 5" id="KW-0812">Transmembrane</keyword>
<sequence>MITKCIDLSSGAPVALGAARARVTIDPWPCGLTVDRVPGLTTSTIKRALLGRAFATEDLSRERLPKRLALPTFASDALSSVAYAPDEILLTLALAGMTAYAVSPWVALAVVALMAVVVAANRHNVQEYPDGGGDYRVVQDNLGQRAGRVVGSALLVDYVLTVAVSISQAAHYTTGGLPVLHGWETWIAIGLIILVTLVNLRGVRESGRTLAIPVYLFMGSLGLLLLLGAVQALTGTLGHAPSAGYEIEPDAAFDQGLTALGGALLVLRAFSSGCAALTGVEAISNGVPSFRPPKSRNAATTLVILGAISSVFILGIIVLAGATGVRYVEDPATQLTRDGAQVTDYQQIPVIAQIAQAVFGGGSPLFYVVLISTGVVLFLAANTAFNGFPNLACALARSRNLPRQLRQRGDRLAYSNGILALSLASILLVWLTGARVSLLIQMYIVGVFVSFSLAQLGMTIHFSKQLRVITSGVQRRRIARRRAVNAFAFAVVTLVLVIVLVTKLPHGAWVAVSAMLLLWLLMSGVHRHYQRVRSELALPTDQEDPMPRPARSPALVLVASLDRPTMRALAVASATRPTTIEAIIVDDEDVDWRAVADRWRDLDVQIPLRVLYAPYRQFSAPVLAHVMNLLSRSPRDEVVVYIPEFLVGHWWEALLHNHSARRLRARLEHLPRVVVATVPWQLGSAQEAVDQVQDEVRSAALRGRGRAR</sequence>
<dbReference type="Proteomes" id="UP000644727">
    <property type="component" value="Unassembled WGS sequence"/>
</dbReference>
<feature type="transmembrane region" description="Helical" evidence="5">
    <location>
        <begin position="149"/>
        <end position="171"/>
    </location>
</feature>
<feature type="transmembrane region" description="Helical" evidence="5">
    <location>
        <begin position="257"/>
        <end position="280"/>
    </location>
</feature>
<evidence type="ECO:0000256" key="1">
    <source>
        <dbReference type="ARBA" id="ARBA00004141"/>
    </source>
</evidence>
<feature type="transmembrane region" description="Helical" evidence="5">
    <location>
        <begin position="412"/>
        <end position="432"/>
    </location>
</feature>
<evidence type="ECO:0000256" key="4">
    <source>
        <dbReference type="ARBA" id="ARBA00023136"/>
    </source>
</evidence>
<keyword evidence="4 5" id="KW-0472">Membrane</keyword>
<accession>A0ABR9W2A4</accession>
<evidence type="ECO:0000256" key="5">
    <source>
        <dbReference type="SAM" id="Phobius"/>
    </source>
</evidence>
<dbReference type="InterPro" id="IPR053153">
    <property type="entry name" value="APC_K+_Transporter"/>
</dbReference>
<organism evidence="6 7">
    <name type="scientific">Brachybacterium epidermidis</name>
    <dbReference type="NCBI Taxonomy" id="2781983"/>
    <lineage>
        <taxon>Bacteria</taxon>
        <taxon>Bacillati</taxon>
        <taxon>Actinomycetota</taxon>
        <taxon>Actinomycetes</taxon>
        <taxon>Micrococcales</taxon>
        <taxon>Dermabacteraceae</taxon>
        <taxon>Brachybacterium</taxon>
    </lineage>
</organism>
<feature type="transmembrane region" description="Helical" evidence="5">
    <location>
        <begin position="438"/>
        <end position="462"/>
    </location>
</feature>
<dbReference type="Pfam" id="PF13520">
    <property type="entry name" value="AA_permease_2"/>
    <property type="match status" value="1"/>
</dbReference>
<gene>
    <name evidence="6" type="ORF">IOE58_10390</name>
</gene>
<dbReference type="EMBL" id="JADEYR010000011">
    <property type="protein sequence ID" value="MBE9404571.1"/>
    <property type="molecule type" value="Genomic_DNA"/>
</dbReference>
<feature type="transmembrane region" description="Helical" evidence="5">
    <location>
        <begin position="507"/>
        <end position="525"/>
    </location>
</feature>
<dbReference type="PANTHER" id="PTHR47704:SF1">
    <property type="entry name" value="POTASSIUM TRANSPORTER KIMA"/>
    <property type="match status" value="1"/>
</dbReference>
<keyword evidence="3 5" id="KW-1133">Transmembrane helix</keyword>
<evidence type="ECO:0000313" key="6">
    <source>
        <dbReference type="EMBL" id="MBE9404571.1"/>
    </source>
</evidence>
<feature type="transmembrane region" description="Helical" evidence="5">
    <location>
        <begin position="365"/>
        <end position="391"/>
    </location>
</feature>
<feature type="transmembrane region" description="Helical" evidence="5">
    <location>
        <begin position="97"/>
        <end position="120"/>
    </location>
</feature>
<proteinExistence type="predicted"/>
<evidence type="ECO:0000256" key="3">
    <source>
        <dbReference type="ARBA" id="ARBA00022989"/>
    </source>
</evidence>
<dbReference type="Gene3D" id="1.20.1740.10">
    <property type="entry name" value="Amino acid/polyamine transporter I"/>
    <property type="match status" value="1"/>
</dbReference>
<feature type="transmembrane region" description="Helical" evidence="5">
    <location>
        <begin position="301"/>
        <end position="322"/>
    </location>
</feature>
<comment type="caution">
    <text evidence="6">The sequence shown here is derived from an EMBL/GenBank/DDBJ whole genome shotgun (WGS) entry which is preliminary data.</text>
</comment>
<protein>
    <submittedName>
        <fullName evidence="6">APC family permease</fullName>
    </submittedName>
</protein>
<evidence type="ECO:0000313" key="7">
    <source>
        <dbReference type="Proteomes" id="UP000644727"/>
    </source>
</evidence>
<feature type="transmembrane region" description="Helical" evidence="5">
    <location>
        <begin position="212"/>
        <end position="237"/>
    </location>
</feature>
<dbReference type="InterPro" id="IPR002293">
    <property type="entry name" value="AA/rel_permease1"/>
</dbReference>
<dbReference type="PANTHER" id="PTHR47704">
    <property type="entry name" value="POTASSIUM TRANSPORTER KIMA"/>
    <property type="match status" value="1"/>
</dbReference>
<evidence type="ECO:0000256" key="2">
    <source>
        <dbReference type="ARBA" id="ARBA00022692"/>
    </source>
</evidence>
<keyword evidence="7" id="KW-1185">Reference proteome</keyword>
<comment type="subcellular location">
    <subcellularLocation>
        <location evidence="1">Membrane</location>
        <topology evidence="1">Multi-pass membrane protein</topology>
    </subcellularLocation>
</comment>
<reference evidence="6 7" key="1">
    <citation type="submission" date="2020-10" db="EMBL/GenBank/DDBJ databases">
        <title>Draft genome and description of Brachybacterium epidermidis sp nov.</title>
        <authorList>
            <person name="Boxberger M."/>
            <person name="La Scola B."/>
        </authorList>
    </citation>
    <scope>NUCLEOTIDE SEQUENCE [LARGE SCALE GENOMIC DNA]</scope>
    <source>
        <strain evidence="6 7">Marseille-Q2903</strain>
    </source>
</reference>
<feature type="transmembrane region" description="Helical" evidence="5">
    <location>
        <begin position="483"/>
        <end position="501"/>
    </location>
</feature>
<feature type="transmembrane region" description="Helical" evidence="5">
    <location>
        <begin position="183"/>
        <end position="200"/>
    </location>
</feature>
<name>A0ABR9W2A4_9MICO</name>